<name>G7E127_MIXOS</name>
<gene>
    <name evidence="2" type="primary">Mo03205</name>
    <name evidence="2" type="ORF">E5Q_03205</name>
</gene>
<accession>G7E127</accession>
<evidence type="ECO:0000256" key="1">
    <source>
        <dbReference type="SAM" id="SignalP"/>
    </source>
</evidence>
<evidence type="ECO:0000313" key="2">
    <source>
        <dbReference type="EMBL" id="GAA96537.1"/>
    </source>
</evidence>
<dbReference type="AlphaFoldDB" id="G7E127"/>
<reference evidence="2 3" key="2">
    <citation type="journal article" date="2012" name="Open Biol.">
        <title>Characteristics of nucleosomes and linker DNA regions on the genome of the basidiomycete Mixia osmundae revealed by mono- and dinucleosome mapping.</title>
        <authorList>
            <person name="Nishida H."/>
            <person name="Kondo S."/>
            <person name="Matsumoto T."/>
            <person name="Suzuki Y."/>
            <person name="Yoshikawa H."/>
            <person name="Taylor T.D."/>
            <person name="Sugiyama J."/>
        </authorList>
    </citation>
    <scope>NUCLEOTIDE SEQUENCE [LARGE SCALE GENOMIC DNA]</scope>
    <source>
        <strain evidence="3">CBS 9802 / IAM 14324 / JCM 22182 / KY 12970</strain>
    </source>
</reference>
<protein>
    <submittedName>
        <fullName evidence="2">Uncharacterized protein</fullName>
    </submittedName>
</protein>
<reference evidence="2 3" key="1">
    <citation type="journal article" date="2011" name="J. Gen. Appl. Microbiol.">
        <title>Draft genome sequencing of the enigmatic basidiomycete Mixia osmundae.</title>
        <authorList>
            <person name="Nishida H."/>
            <person name="Nagatsuka Y."/>
            <person name="Sugiyama J."/>
        </authorList>
    </citation>
    <scope>NUCLEOTIDE SEQUENCE [LARGE SCALE GENOMIC DNA]</scope>
    <source>
        <strain evidence="3">CBS 9802 / IAM 14324 / JCM 22182 / KY 12970</strain>
    </source>
</reference>
<proteinExistence type="predicted"/>
<sequence>MLDIAKLALLCLSFAPLALSVALSWPLPLEEATMIYRLQLRYYAACHHQVNFAVADEEPAPSAISFILVRMKGSADIITTWTQKNGVDVSRSDEDLQQREIRRIIRLTIVRAPTSGPESLKRCCKVTFQYNFEAWVVRQYTLPRYQSAVLTCSVSNEGCTQAMLDPFKVVPDMPTDCPFFTIERKDVSPPQSHLPVLCKGSSCNA</sequence>
<dbReference type="RefSeq" id="XP_014567419.1">
    <property type="nucleotide sequence ID" value="XM_014711933.1"/>
</dbReference>
<keyword evidence="3" id="KW-1185">Reference proteome</keyword>
<dbReference type="HOGENOM" id="CLU_1337803_0_0_1"/>
<comment type="caution">
    <text evidence="2">The sequence shown here is derived from an EMBL/GenBank/DDBJ whole genome shotgun (WGS) entry which is preliminary data.</text>
</comment>
<dbReference type="EMBL" id="BABT02000102">
    <property type="protein sequence ID" value="GAA96537.1"/>
    <property type="molecule type" value="Genomic_DNA"/>
</dbReference>
<organism evidence="2 3">
    <name type="scientific">Mixia osmundae (strain CBS 9802 / IAM 14324 / JCM 22182 / KY 12970)</name>
    <dbReference type="NCBI Taxonomy" id="764103"/>
    <lineage>
        <taxon>Eukaryota</taxon>
        <taxon>Fungi</taxon>
        <taxon>Dikarya</taxon>
        <taxon>Basidiomycota</taxon>
        <taxon>Pucciniomycotina</taxon>
        <taxon>Mixiomycetes</taxon>
        <taxon>Mixiales</taxon>
        <taxon>Mixiaceae</taxon>
        <taxon>Mixia</taxon>
    </lineage>
</organism>
<evidence type="ECO:0000313" key="3">
    <source>
        <dbReference type="Proteomes" id="UP000009131"/>
    </source>
</evidence>
<feature type="signal peptide" evidence="1">
    <location>
        <begin position="1"/>
        <end position="20"/>
    </location>
</feature>
<feature type="chain" id="PRO_5009955639" evidence="1">
    <location>
        <begin position="21"/>
        <end position="205"/>
    </location>
</feature>
<dbReference type="Proteomes" id="UP000009131">
    <property type="component" value="Unassembled WGS sequence"/>
</dbReference>
<keyword evidence="1" id="KW-0732">Signal</keyword>
<dbReference type="InParanoid" id="G7E127"/>